<dbReference type="NCBIfam" id="TIGR02427">
    <property type="entry name" value="protocat_pcaD"/>
    <property type="match status" value="1"/>
</dbReference>
<name>A0A6B3RRG0_9RHOB</name>
<protein>
    <submittedName>
        <fullName evidence="2">3-oxoadipate enol-lactonase</fullName>
        <ecNumber evidence="2">3.1.1.24</ecNumber>
    </submittedName>
</protein>
<dbReference type="Proteomes" id="UP000481421">
    <property type="component" value="Unassembled WGS sequence"/>
</dbReference>
<organism evidence="2 3">
    <name type="scientific">Pseudotabrizicola algicola</name>
    <dbReference type="NCBI Taxonomy" id="2709381"/>
    <lineage>
        <taxon>Bacteria</taxon>
        <taxon>Pseudomonadati</taxon>
        <taxon>Pseudomonadota</taxon>
        <taxon>Alphaproteobacteria</taxon>
        <taxon>Rhodobacterales</taxon>
        <taxon>Paracoccaceae</taxon>
        <taxon>Pseudotabrizicola</taxon>
    </lineage>
</organism>
<dbReference type="InterPro" id="IPR026968">
    <property type="entry name" value="PcaD/CatD"/>
</dbReference>
<evidence type="ECO:0000313" key="3">
    <source>
        <dbReference type="Proteomes" id="UP000481421"/>
    </source>
</evidence>
<dbReference type="InterPro" id="IPR029058">
    <property type="entry name" value="AB_hydrolase_fold"/>
</dbReference>
<sequence>MALIYFPDLRLNAELSGPDRAPPVVLLHSLGTNLRLWDGVVARLPGHRILRLDMRGHGASDAPPAPYAMGALIHDVERVMAQAGMREAVVVGLSIGGMIAQGLAVKRLDLVRGMVLSNTAARIGIASQWQARIEAVRAGGLEAIADATLERWFGRGWRDLPELPQMRAMLLATPPEGWMGAAAAIAGTDFYTPTAGLTLPTLAIAGTRDGATPPDLVRETAGLILGSRFRLIRGAGHLPMVEQPDAYTDALRDFLESIGHV</sequence>
<keyword evidence="2" id="KW-0378">Hydrolase</keyword>
<dbReference type="EC" id="3.1.1.24" evidence="2"/>
<dbReference type="GO" id="GO:0042952">
    <property type="term" value="P:beta-ketoadipate pathway"/>
    <property type="evidence" value="ECO:0007669"/>
    <property type="project" value="InterPro"/>
</dbReference>
<dbReference type="PRINTS" id="PR00111">
    <property type="entry name" value="ABHYDROLASE"/>
</dbReference>
<dbReference type="PANTHER" id="PTHR43194">
    <property type="entry name" value="HYDROLASE ALPHA/BETA FOLD FAMILY"/>
    <property type="match status" value="1"/>
</dbReference>
<evidence type="ECO:0000313" key="2">
    <source>
        <dbReference type="EMBL" id="NEX45679.1"/>
    </source>
</evidence>
<dbReference type="PANTHER" id="PTHR43194:SF2">
    <property type="entry name" value="PEROXISOMAL MEMBRANE PROTEIN LPX1"/>
    <property type="match status" value="1"/>
</dbReference>
<feature type="domain" description="AB hydrolase-1" evidence="1">
    <location>
        <begin position="24"/>
        <end position="249"/>
    </location>
</feature>
<accession>A0A6B3RRG0</accession>
<dbReference type="Gene3D" id="3.40.50.1820">
    <property type="entry name" value="alpha/beta hydrolase"/>
    <property type="match status" value="1"/>
</dbReference>
<dbReference type="EMBL" id="JAAIKE010000001">
    <property type="protein sequence ID" value="NEX45679.1"/>
    <property type="molecule type" value="Genomic_DNA"/>
</dbReference>
<comment type="caution">
    <text evidence="2">The sequence shown here is derived from an EMBL/GenBank/DDBJ whole genome shotgun (WGS) entry which is preliminary data.</text>
</comment>
<evidence type="ECO:0000259" key="1">
    <source>
        <dbReference type="Pfam" id="PF12697"/>
    </source>
</evidence>
<dbReference type="Pfam" id="PF12697">
    <property type="entry name" value="Abhydrolase_6"/>
    <property type="match status" value="1"/>
</dbReference>
<proteinExistence type="predicted"/>
<reference evidence="2 3" key="1">
    <citation type="submission" date="2020-02" db="EMBL/GenBank/DDBJ databases">
        <title>Rhodobacter algicola sp. nov., isolated from microalga culture.</title>
        <authorList>
            <person name="Park C.-Y."/>
        </authorList>
    </citation>
    <scope>NUCLEOTIDE SEQUENCE [LARGE SCALE GENOMIC DNA]</scope>
    <source>
        <strain evidence="2 3">ETT8</strain>
    </source>
</reference>
<dbReference type="AlphaFoldDB" id="A0A6B3RRG0"/>
<dbReference type="SUPFAM" id="SSF53474">
    <property type="entry name" value="alpha/beta-Hydrolases"/>
    <property type="match status" value="1"/>
</dbReference>
<keyword evidence="3" id="KW-1185">Reference proteome</keyword>
<dbReference type="InterPro" id="IPR050228">
    <property type="entry name" value="Carboxylesterase_BioH"/>
</dbReference>
<dbReference type="InterPro" id="IPR000073">
    <property type="entry name" value="AB_hydrolase_1"/>
</dbReference>
<dbReference type="GO" id="GO:0047570">
    <property type="term" value="F:3-oxoadipate enol-lactonase activity"/>
    <property type="evidence" value="ECO:0007669"/>
    <property type="project" value="UniProtKB-EC"/>
</dbReference>
<dbReference type="RefSeq" id="WP_164609647.1">
    <property type="nucleotide sequence ID" value="NZ_JAAIKE010000001.1"/>
</dbReference>
<gene>
    <name evidence="2" type="primary">pcaD</name>
    <name evidence="2" type="ORF">G3572_05645</name>
</gene>